<dbReference type="CDD" id="cd17039">
    <property type="entry name" value="Ubl_ubiquitin_like"/>
    <property type="match status" value="1"/>
</dbReference>
<dbReference type="KEGG" id="ehx:EMIHUDRAFT_98951"/>
<feature type="compositionally biased region" description="Basic and acidic residues" evidence="4">
    <location>
        <begin position="93"/>
        <end position="117"/>
    </location>
</feature>
<dbReference type="Proteomes" id="UP000013827">
    <property type="component" value="Unassembled WGS sequence"/>
</dbReference>
<evidence type="ECO:0000256" key="2">
    <source>
        <dbReference type="ARBA" id="ARBA00022771"/>
    </source>
</evidence>
<evidence type="ECO:0000256" key="4">
    <source>
        <dbReference type="SAM" id="MobiDB-lite"/>
    </source>
</evidence>
<dbReference type="HOGENOM" id="CLU_974661_0_0_1"/>
<dbReference type="PROSITE" id="PS00028">
    <property type="entry name" value="ZINC_FINGER_C2H2_1"/>
    <property type="match status" value="1"/>
</dbReference>
<dbReference type="InterPro" id="IPR022755">
    <property type="entry name" value="Znf_C2H2_jaz"/>
</dbReference>
<protein>
    <recommendedName>
        <fullName evidence="5">C2H2-type domain-containing protein</fullName>
    </recommendedName>
</protein>
<dbReference type="Gene3D" id="3.30.160.60">
    <property type="entry name" value="Classic Zinc Finger"/>
    <property type="match status" value="1"/>
</dbReference>
<sequence>MLLARLPSGRTRLFEASGDAACLARRVEDAEGLPAAGLRLVGAGRRLRPTDPLAALAGATVQVHLSLAGGGGDGDQPDWIERGKMPSGGSKRRGPDSRAPDWHGDARKKEAKDRQDKLDRGELLVAIGPYCVPCGKRFAKQSVYDAHLSGKKHLAALEKLGRAEEAMVCRLDVEAKRRKNAEAQARAEAREEKLRERAMLPTPATVGRSLSFGGECVNGASSHLHGLPTGGGGVCVEAHRQMAITPSDWHKVPDHLKGRYDPERGDWRCDRCASWSPPALEGVGAD</sequence>
<keyword evidence="7" id="KW-1185">Reference proteome</keyword>
<dbReference type="InterPro" id="IPR013087">
    <property type="entry name" value="Znf_C2H2_type"/>
</dbReference>
<evidence type="ECO:0000313" key="7">
    <source>
        <dbReference type="Proteomes" id="UP000013827"/>
    </source>
</evidence>
<reference evidence="7" key="1">
    <citation type="journal article" date="2013" name="Nature">
        <title>Pan genome of the phytoplankton Emiliania underpins its global distribution.</title>
        <authorList>
            <person name="Read B.A."/>
            <person name="Kegel J."/>
            <person name="Klute M.J."/>
            <person name="Kuo A."/>
            <person name="Lefebvre S.C."/>
            <person name="Maumus F."/>
            <person name="Mayer C."/>
            <person name="Miller J."/>
            <person name="Monier A."/>
            <person name="Salamov A."/>
            <person name="Young J."/>
            <person name="Aguilar M."/>
            <person name="Claverie J.M."/>
            <person name="Frickenhaus S."/>
            <person name="Gonzalez K."/>
            <person name="Herman E.K."/>
            <person name="Lin Y.C."/>
            <person name="Napier J."/>
            <person name="Ogata H."/>
            <person name="Sarno A.F."/>
            <person name="Shmutz J."/>
            <person name="Schroeder D."/>
            <person name="de Vargas C."/>
            <person name="Verret F."/>
            <person name="von Dassow P."/>
            <person name="Valentin K."/>
            <person name="Van de Peer Y."/>
            <person name="Wheeler G."/>
            <person name="Dacks J.B."/>
            <person name="Delwiche C.F."/>
            <person name="Dyhrman S.T."/>
            <person name="Glockner G."/>
            <person name="John U."/>
            <person name="Richards T."/>
            <person name="Worden A.Z."/>
            <person name="Zhang X."/>
            <person name="Grigoriev I.V."/>
            <person name="Allen A.E."/>
            <person name="Bidle K."/>
            <person name="Borodovsky M."/>
            <person name="Bowler C."/>
            <person name="Brownlee C."/>
            <person name="Cock J.M."/>
            <person name="Elias M."/>
            <person name="Gladyshev V.N."/>
            <person name="Groth M."/>
            <person name="Guda C."/>
            <person name="Hadaegh A."/>
            <person name="Iglesias-Rodriguez M.D."/>
            <person name="Jenkins J."/>
            <person name="Jones B.M."/>
            <person name="Lawson T."/>
            <person name="Leese F."/>
            <person name="Lindquist E."/>
            <person name="Lobanov A."/>
            <person name="Lomsadze A."/>
            <person name="Malik S.B."/>
            <person name="Marsh M.E."/>
            <person name="Mackinder L."/>
            <person name="Mock T."/>
            <person name="Mueller-Roeber B."/>
            <person name="Pagarete A."/>
            <person name="Parker M."/>
            <person name="Probert I."/>
            <person name="Quesneville H."/>
            <person name="Raines C."/>
            <person name="Rensing S.A."/>
            <person name="Riano-Pachon D.M."/>
            <person name="Richier S."/>
            <person name="Rokitta S."/>
            <person name="Shiraiwa Y."/>
            <person name="Soanes D.M."/>
            <person name="van der Giezen M."/>
            <person name="Wahlund T.M."/>
            <person name="Williams B."/>
            <person name="Wilson W."/>
            <person name="Wolfe G."/>
            <person name="Wurch L.L."/>
        </authorList>
    </citation>
    <scope>NUCLEOTIDE SEQUENCE</scope>
</reference>
<dbReference type="SUPFAM" id="SSF57667">
    <property type="entry name" value="beta-beta-alpha zinc fingers"/>
    <property type="match status" value="1"/>
</dbReference>
<dbReference type="GO" id="GO:0008270">
    <property type="term" value="F:zinc ion binding"/>
    <property type="evidence" value="ECO:0007669"/>
    <property type="project" value="UniProtKB-KW"/>
</dbReference>
<reference evidence="6" key="2">
    <citation type="submission" date="2024-10" db="UniProtKB">
        <authorList>
            <consortium name="EnsemblProtists"/>
        </authorList>
    </citation>
    <scope>IDENTIFICATION</scope>
</reference>
<evidence type="ECO:0000313" key="6">
    <source>
        <dbReference type="EnsemblProtists" id="EOD33258"/>
    </source>
</evidence>
<organism evidence="6 7">
    <name type="scientific">Emiliania huxleyi (strain CCMP1516)</name>
    <dbReference type="NCBI Taxonomy" id="280463"/>
    <lineage>
        <taxon>Eukaryota</taxon>
        <taxon>Haptista</taxon>
        <taxon>Haptophyta</taxon>
        <taxon>Prymnesiophyceae</taxon>
        <taxon>Isochrysidales</taxon>
        <taxon>Noelaerhabdaceae</taxon>
        <taxon>Emiliania</taxon>
    </lineage>
</organism>
<keyword evidence="3" id="KW-0862">Zinc</keyword>
<name>A0A0D3KBX3_EMIH1</name>
<evidence type="ECO:0000259" key="5">
    <source>
        <dbReference type="PROSITE" id="PS00028"/>
    </source>
</evidence>
<accession>A0A0D3KBX3</accession>
<dbReference type="PaxDb" id="2903-EOD33258"/>
<dbReference type="GeneID" id="17278529"/>
<dbReference type="AlphaFoldDB" id="A0A0D3KBX3"/>
<dbReference type="EnsemblProtists" id="EOD33258">
    <property type="protein sequence ID" value="EOD33258"/>
    <property type="gene ID" value="EMIHUDRAFT_98951"/>
</dbReference>
<proteinExistence type="predicted"/>
<dbReference type="InterPro" id="IPR036236">
    <property type="entry name" value="Znf_C2H2_sf"/>
</dbReference>
<dbReference type="Pfam" id="PF12171">
    <property type="entry name" value="zf-C2H2_jaz"/>
    <property type="match status" value="1"/>
</dbReference>
<evidence type="ECO:0000256" key="1">
    <source>
        <dbReference type="ARBA" id="ARBA00022723"/>
    </source>
</evidence>
<keyword evidence="1" id="KW-0479">Metal-binding</keyword>
<keyword evidence="2" id="KW-0863">Zinc-finger</keyword>
<evidence type="ECO:0000256" key="3">
    <source>
        <dbReference type="ARBA" id="ARBA00022833"/>
    </source>
</evidence>
<feature type="domain" description="C2H2-type" evidence="5">
    <location>
        <begin position="131"/>
        <end position="153"/>
    </location>
</feature>
<feature type="region of interest" description="Disordered" evidence="4">
    <location>
        <begin position="67"/>
        <end position="117"/>
    </location>
</feature>
<dbReference type="RefSeq" id="XP_005785687.1">
    <property type="nucleotide sequence ID" value="XM_005785630.1"/>
</dbReference>